<keyword evidence="2" id="KW-1185">Reference proteome</keyword>
<dbReference type="EMBL" id="CAMAPF010000109">
    <property type="protein sequence ID" value="CAH9101027.1"/>
    <property type="molecule type" value="Genomic_DNA"/>
</dbReference>
<reference evidence="1" key="1">
    <citation type="submission" date="2022-07" db="EMBL/GenBank/DDBJ databases">
        <authorList>
            <person name="Macas J."/>
            <person name="Novak P."/>
            <person name="Neumann P."/>
        </authorList>
    </citation>
    <scope>NUCLEOTIDE SEQUENCE</scope>
</reference>
<name>A0AAV0DKT9_9ASTE</name>
<accession>A0AAV0DKT9</accession>
<organism evidence="1 2">
    <name type="scientific">Cuscuta epithymum</name>
    <dbReference type="NCBI Taxonomy" id="186058"/>
    <lineage>
        <taxon>Eukaryota</taxon>
        <taxon>Viridiplantae</taxon>
        <taxon>Streptophyta</taxon>
        <taxon>Embryophyta</taxon>
        <taxon>Tracheophyta</taxon>
        <taxon>Spermatophyta</taxon>
        <taxon>Magnoliopsida</taxon>
        <taxon>eudicotyledons</taxon>
        <taxon>Gunneridae</taxon>
        <taxon>Pentapetalae</taxon>
        <taxon>asterids</taxon>
        <taxon>lamiids</taxon>
        <taxon>Solanales</taxon>
        <taxon>Convolvulaceae</taxon>
        <taxon>Cuscuteae</taxon>
        <taxon>Cuscuta</taxon>
        <taxon>Cuscuta subgen. Cuscuta</taxon>
    </lineage>
</organism>
<evidence type="ECO:0000313" key="1">
    <source>
        <dbReference type="EMBL" id="CAH9101027.1"/>
    </source>
</evidence>
<dbReference type="AlphaFoldDB" id="A0AAV0DKT9"/>
<evidence type="ECO:0000313" key="2">
    <source>
        <dbReference type="Proteomes" id="UP001152523"/>
    </source>
</evidence>
<comment type="caution">
    <text evidence="1">The sequence shown here is derived from an EMBL/GenBank/DDBJ whole genome shotgun (WGS) entry which is preliminary data.</text>
</comment>
<proteinExistence type="predicted"/>
<dbReference type="Proteomes" id="UP001152523">
    <property type="component" value="Unassembled WGS sequence"/>
</dbReference>
<protein>
    <submittedName>
        <fullName evidence="1">Uncharacterized protein</fullName>
    </submittedName>
</protein>
<gene>
    <name evidence="1" type="ORF">CEPIT_LOCUS15482</name>
</gene>
<sequence length="129" mass="14982">MPMLVIIFGFHKLGTQPFSRCNQNGFEAKALWLKNSLLKVLPGNFSTRWEFNKSISMLYDANYFGGFIHIFEYGHGNLFIPEWRKGVWFNNFLTGLTKSIVLVEEIVAKRTMETERAIGDNFQLKRVIT</sequence>